<dbReference type="CDD" id="cd00090">
    <property type="entry name" value="HTH_ARSR"/>
    <property type="match status" value="1"/>
</dbReference>
<feature type="domain" description="HTH marR-type" evidence="2">
    <location>
        <begin position="21"/>
        <end position="158"/>
    </location>
</feature>
<dbReference type="InterPro" id="IPR036390">
    <property type="entry name" value="WH_DNA-bd_sf"/>
</dbReference>
<keyword evidence="4" id="KW-1185">Reference proteome</keyword>
<organism evidence="3 4">
    <name type="scientific">Actinomadura hallensis</name>
    <dbReference type="NCBI Taxonomy" id="337895"/>
    <lineage>
        <taxon>Bacteria</taxon>
        <taxon>Bacillati</taxon>
        <taxon>Actinomycetota</taxon>
        <taxon>Actinomycetes</taxon>
        <taxon>Streptosporangiales</taxon>
        <taxon>Thermomonosporaceae</taxon>
        <taxon>Actinomadura</taxon>
    </lineage>
</organism>
<dbReference type="Pfam" id="PF12802">
    <property type="entry name" value="MarR_2"/>
    <property type="match status" value="1"/>
</dbReference>
<reference evidence="3 4" key="1">
    <citation type="submission" date="2019-06" db="EMBL/GenBank/DDBJ databases">
        <title>Sequencing the genomes of 1000 actinobacteria strains.</title>
        <authorList>
            <person name="Klenk H.-P."/>
        </authorList>
    </citation>
    <scope>NUCLEOTIDE SEQUENCE [LARGE SCALE GENOMIC DNA]</scope>
    <source>
        <strain evidence="3 4">DSM 45043</strain>
    </source>
</reference>
<dbReference type="PROSITE" id="PS50995">
    <property type="entry name" value="HTH_MARR_2"/>
    <property type="match status" value="1"/>
</dbReference>
<dbReference type="SMART" id="SM00347">
    <property type="entry name" value="HTH_MARR"/>
    <property type="match status" value="1"/>
</dbReference>
<dbReference type="OrthoDB" id="4485201at2"/>
<feature type="region of interest" description="Disordered" evidence="1">
    <location>
        <begin position="1"/>
        <end position="20"/>
    </location>
</feature>
<dbReference type="AlphaFoldDB" id="A0A543IFQ8"/>
<sequence>MSSPVPADTAEPPDSAEPADIVEIERALSRVAHMLTRFRQHDRTVVAAGVPVDRAAVPLLRALAENGGPMRPGELAVRLAVEAPHVTRQLQRLERAGYVERVPDPDDRRCQRVGLSGTGVEAVESIRASGRRWIGGALAAWSPADRERLAELVNRMVDDFEAHAPATAAPANAPANAAANAPSGAAGAAGTGRPGSARS</sequence>
<evidence type="ECO:0000313" key="3">
    <source>
        <dbReference type="EMBL" id="TQM69421.1"/>
    </source>
</evidence>
<dbReference type="RefSeq" id="WP_141969561.1">
    <property type="nucleotide sequence ID" value="NZ_VFPO01000001.1"/>
</dbReference>
<dbReference type="PANTHER" id="PTHR33164">
    <property type="entry name" value="TRANSCRIPTIONAL REGULATOR, MARR FAMILY"/>
    <property type="match status" value="1"/>
</dbReference>
<dbReference type="GO" id="GO:0003700">
    <property type="term" value="F:DNA-binding transcription factor activity"/>
    <property type="evidence" value="ECO:0007669"/>
    <property type="project" value="InterPro"/>
</dbReference>
<protein>
    <submittedName>
        <fullName evidence="3">MarR family transcriptional regulator</fullName>
    </submittedName>
</protein>
<dbReference type="EMBL" id="VFPO01000001">
    <property type="protein sequence ID" value="TQM69421.1"/>
    <property type="molecule type" value="Genomic_DNA"/>
</dbReference>
<dbReference type="Gene3D" id="1.10.10.10">
    <property type="entry name" value="Winged helix-like DNA-binding domain superfamily/Winged helix DNA-binding domain"/>
    <property type="match status" value="1"/>
</dbReference>
<dbReference type="InterPro" id="IPR000835">
    <property type="entry name" value="HTH_MarR-typ"/>
</dbReference>
<dbReference type="GO" id="GO:0006950">
    <property type="term" value="P:response to stress"/>
    <property type="evidence" value="ECO:0007669"/>
    <property type="project" value="TreeGrafter"/>
</dbReference>
<evidence type="ECO:0000259" key="2">
    <source>
        <dbReference type="PROSITE" id="PS50995"/>
    </source>
</evidence>
<evidence type="ECO:0000313" key="4">
    <source>
        <dbReference type="Proteomes" id="UP000316706"/>
    </source>
</evidence>
<dbReference type="InterPro" id="IPR039422">
    <property type="entry name" value="MarR/SlyA-like"/>
</dbReference>
<comment type="caution">
    <text evidence="3">The sequence shown here is derived from an EMBL/GenBank/DDBJ whole genome shotgun (WGS) entry which is preliminary data.</text>
</comment>
<dbReference type="PANTHER" id="PTHR33164:SF57">
    <property type="entry name" value="MARR-FAMILY TRANSCRIPTIONAL REGULATOR"/>
    <property type="match status" value="1"/>
</dbReference>
<dbReference type="SUPFAM" id="SSF46785">
    <property type="entry name" value="Winged helix' DNA-binding domain"/>
    <property type="match status" value="1"/>
</dbReference>
<proteinExistence type="predicted"/>
<feature type="compositionally biased region" description="Low complexity" evidence="1">
    <location>
        <begin position="168"/>
        <end position="186"/>
    </location>
</feature>
<accession>A0A543IFQ8</accession>
<dbReference type="InterPro" id="IPR011991">
    <property type="entry name" value="ArsR-like_HTH"/>
</dbReference>
<name>A0A543IFQ8_9ACTN</name>
<gene>
    <name evidence="3" type="ORF">FHX41_3115</name>
</gene>
<dbReference type="PRINTS" id="PR00598">
    <property type="entry name" value="HTHMARR"/>
</dbReference>
<evidence type="ECO:0000256" key="1">
    <source>
        <dbReference type="SAM" id="MobiDB-lite"/>
    </source>
</evidence>
<feature type="region of interest" description="Disordered" evidence="1">
    <location>
        <begin position="168"/>
        <end position="199"/>
    </location>
</feature>
<dbReference type="Proteomes" id="UP000316706">
    <property type="component" value="Unassembled WGS sequence"/>
</dbReference>
<dbReference type="InterPro" id="IPR036388">
    <property type="entry name" value="WH-like_DNA-bd_sf"/>
</dbReference>